<dbReference type="NCBIfam" id="TIGR00681">
    <property type="entry name" value="kdpC"/>
    <property type="match status" value="1"/>
</dbReference>
<evidence type="ECO:0000256" key="9">
    <source>
        <dbReference type="ARBA" id="ARBA00023065"/>
    </source>
</evidence>
<dbReference type="EMBL" id="CP073100">
    <property type="protein sequence ID" value="QUE50036.1"/>
    <property type="molecule type" value="Genomic_DNA"/>
</dbReference>
<evidence type="ECO:0000313" key="14">
    <source>
        <dbReference type="Proteomes" id="UP000676169"/>
    </source>
</evidence>
<evidence type="ECO:0000256" key="6">
    <source>
        <dbReference type="ARBA" id="ARBA00022840"/>
    </source>
</evidence>
<keyword evidence="10 11" id="KW-0472">Membrane</keyword>
<dbReference type="AlphaFoldDB" id="A0A975G774"/>
<keyword evidence="7 11" id="KW-0630">Potassium</keyword>
<sequence>MKAFLSELRGAIVSTAVLAVVCCGLYPAAVTGISRLCFKSKVDGSLITDKNGVIRGSSLLGQNFSGEKYFQPRPSSAGANGYDASSSSGSNLGPTSQKLADAIKERVAAYRTTNGLAADQAVPADAVTASGSGLDPHISPANAALQIARVAKARNLPADKVRELVAANTDSEDLGLLGDPGVNVLKLNLALDSL</sequence>
<gene>
    <name evidence="11 13" type="primary">kdpC</name>
    <name evidence="13" type="ORF">KBB96_14310</name>
</gene>
<accession>A0A975G774</accession>
<evidence type="ECO:0000256" key="8">
    <source>
        <dbReference type="ARBA" id="ARBA00022989"/>
    </source>
</evidence>
<evidence type="ECO:0000313" key="13">
    <source>
        <dbReference type="EMBL" id="QUE50036.1"/>
    </source>
</evidence>
<dbReference type="PANTHER" id="PTHR30042">
    <property type="entry name" value="POTASSIUM-TRANSPORTING ATPASE C CHAIN"/>
    <property type="match status" value="1"/>
</dbReference>
<comment type="subunit">
    <text evidence="11">The system is composed of three essential subunits: KdpA, KdpB and KdpC.</text>
</comment>
<dbReference type="HAMAP" id="MF_00276">
    <property type="entry name" value="KdpC"/>
    <property type="match status" value="1"/>
</dbReference>
<keyword evidence="5 11" id="KW-0547">Nucleotide-binding</keyword>
<evidence type="ECO:0000256" key="7">
    <source>
        <dbReference type="ARBA" id="ARBA00022958"/>
    </source>
</evidence>
<proteinExistence type="inferred from homology"/>
<comment type="function">
    <text evidence="11">Part of the high-affinity ATP-driven potassium transport (or Kdp) system, which catalyzes the hydrolysis of ATP coupled with the electrogenic transport of potassium into the cytoplasm. This subunit acts as a catalytic chaperone that increases the ATP-binding affinity of the ATP-hydrolyzing subunit KdpB by the formation of a transient KdpB/KdpC/ATP ternary complex.</text>
</comment>
<evidence type="ECO:0000256" key="4">
    <source>
        <dbReference type="ARBA" id="ARBA00022692"/>
    </source>
</evidence>
<feature type="region of interest" description="Disordered" evidence="12">
    <location>
        <begin position="74"/>
        <end position="96"/>
    </location>
</feature>
<evidence type="ECO:0000256" key="1">
    <source>
        <dbReference type="ARBA" id="ARBA00022448"/>
    </source>
</evidence>
<dbReference type="InterPro" id="IPR003820">
    <property type="entry name" value="KdpC"/>
</dbReference>
<evidence type="ECO:0000256" key="11">
    <source>
        <dbReference type="HAMAP-Rule" id="MF_00276"/>
    </source>
</evidence>
<organism evidence="13 14">
    <name type="scientific">Luteolibacter ambystomatis</name>
    <dbReference type="NCBI Taxonomy" id="2824561"/>
    <lineage>
        <taxon>Bacteria</taxon>
        <taxon>Pseudomonadati</taxon>
        <taxon>Verrucomicrobiota</taxon>
        <taxon>Verrucomicrobiia</taxon>
        <taxon>Verrucomicrobiales</taxon>
        <taxon>Verrucomicrobiaceae</taxon>
        <taxon>Luteolibacter</taxon>
    </lineage>
</organism>
<dbReference type="KEGG" id="lamb:KBB96_14310"/>
<comment type="similarity">
    <text evidence="11">Belongs to the KdpC family.</text>
</comment>
<evidence type="ECO:0000256" key="12">
    <source>
        <dbReference type="SAM" id="MobiDB-lite"/>
    </source>
</evidence>
<reference evidence="13" key="1">
    <citation type="submission" date="2021-04" db="EMBL/GenBank/DDBJ databases">
        <title>Luteolibacter sp. 32A isolated from the skin of an Anderson's salamander (Ambystoma andersonii).</title>
        <authorList>
            <person name="Spergser J."/>
            <person name="Busse H.-J."/>
        </authorList>
    </citation>
    <scope>NUCLEOTIDE SEQUENCE</scope>
    <source>
        <strain evidence="13">32A</strain>
    </source>
</reference>
<keyword evidence="2 11" id="KW-1003">Cell membrane</keyword>
<keyword evidence="6 11" id="KW-0067">ATP-binding</keyword>
<keyword evidence="4 11" id="KW-0812">Transmembrane</keyword>
<keyword evidence="14" id="KW-1185">Reference proteome</keyword>
<keyword evidence="9 11" id="KW-0406">Ion transport</keyword>
<keyword evidence="3 11" id="KW-0633">Potassium transport</keyword>
<dbReference type="PANTHER" id="PTHR30042:SF2">
    <property type="entry name" value="POTASSIUM-TRANSPORTING ATPASE KDPC SUBUNIT"/>
    <property type="match status" value="1"/>
</dbReference>
<name>A0A975G774_9BACT</name>
<dbReference type="NCBIfam" id="NF001454">
    <property type="entry name" value="PRK00315.1"/>
    <property type="match status" value="1"/>
</dbReference>
<dbReference type="GO" id="GO:0005524">
    <property type="term" value="F:ATP binding"/>
    <property type="evidence" value="ECO:0007669"/>
    <property type="project" value="UniProtKB-UniRule"/>
</dbReference>
<evidence type="ECO:0000256" key="3">
    <source>
        <dbReference type="ARBA" id="ARBA00022538"/>
    </source>
</evidence>
<dbReference type="Pfam" id="PF02669">
    <property type="entry name" value="KdpC"/>
    <property type="match status" value="1"/>
</dbReference>
<comment type="subcellular location">
    <subcellularLocation>
        <location evidence="11">Cell membrane</location>
        <topology evidence="11">Single-pass membrane protein</topology>
    </subcellularLocation>
</comment>
<evidence type="ECO:0000256" key="10">
    <source>
        <dbReference type="ARBA" id="ARBA00023136"/>
    </source>
</evidence>
<dbReference type="Proteomes" id="UP000676169">
    <property type="component" value="Chromosome"/>
</dbReference>
<dbReference type="GO" id="GO:0005886">
    <property type="term" value="C:plasma membrane"/>
    <property type="evidence" value="ECO:0007669"/>
    <property type="project" value="UniProtKB-SubCell"/>
</dbReference>
<protein>
    <recommendedName>
        <fullName evidence="11">Potassium-transporting ATPase KdpC subunit</fullName>
    </recommendedName>
    <alternativeName>
        <fullName evidence="11">ATP phosphohydrolase [potassium-transporting] C chain</fullName>
    </alternativeName>
    <alternativeName>
        <fullName evidence="11">Potassium-binding and translocating subunit C</fullName>
    </alternativeName>
    <alternativeName>
        <fullName evidence="11">Potassium-translocating ATPase C chain</fullName>
    </alternativeName>
</protein>
<dbReference type="GO" id="GO:0008556">
    <property type="term" value="F:P-type potassium transmembrane transporter activity"/>
    <property type="evidence" value="ECO:0007669"/>
    <property type="project" value="InterPro"/>
</dbReference>
<dbReference type="RefSeq" id="WP_211630125.1">
    <property type="nucleotide sequence ID" value="NZ_CP073100.1"/>
</dbReference>
<feature type="compositionally biased region" description="Low complexity" evidence="12">
    <location>
        <begin position="75"/>
        <end position="90"/>
    </location>
</feature>
<keyword evidence="1 11" id="KW-0813">Transport</keyword>
<evidence type="ECO:0000256" key="2">
    <source>
        <dbReference type="ARBA" id="ARBA00022475"/>
    </source>
</evidence>
<keyword evidence="8 11" id="KW-1133">Transmembrane helix</keyword>
<evidence type="ECO:0000256" key="5">
    <source>
        <dbReference type="ARBA" id="ARBA00022741"/>
    </source>
</evidence>
<dbReference type="PIRSF" id="PIRSF001296">
    <property type="entry name" value="K_ATPase_KdpC"/>
    <property type="match status" value="1"/>
</dbReference>